<dbReference type="GO" id="GO:0046933">
    <property type="term" value="F:proton-transporting ATP synthase activity, rotational mechanism"/>
    <property type="evidence" value="ECO:0007669"/>
    <property type="project" value="UniProtKB-UniRule"/>
</dbReference>
<dbReference type="InterPro" id="IPR000711">
    <property type="entry name" value="ATPase_OSCP/dsu"/>
</dbReference>
<evidence type="ECO:0000256" key="4">
    <source>
        <dbReference type="ARBA" id="ARBA00023065"/>
    </source>
</evidence>
<keyword evidence="10" id="KW-1185">Reference proteome</keyword>
<evidence type="ECO:0000256" key="6">
    <source>
        <dbReference type="ARBA" id="ARBA00023196"/>
    </source>
</evidence>
<keyword evidence="4 8" id="KW-0406">Ion transport</keyword>
<evidence type="ECO:0000313" key="10">
    <source>
        <dbReference type="Proteomes" id="UP000610558"/>
    </source>
</evidence>
<comment type="function">
    <text evidence="8">This protein is part of the stalk that links CF(0) to CF(1). It either transmits conformational changes from CF(0) to CF(1) or is implicated in proton conduction.</text>
</comment>
<dbReference type="NCBIfam" id="NF004402">
    <property type="entry name" value="PRK05758.2-2"/>
    <property type="match status" value="1"/>
</dbReference>
<comment type="caution">
    <text evidence="9">The sequence shown here is derived from an EMBL/GenBank/DDBJ whole genome shotgun (WGS) entry which is preliminary data.</text>
</comment>
<dbReference type="HAMAP" id="MF_01416">
    <property type="entry name" value="ATP_synth_delta_bact"/>
    <property type="match status" value="1"/>
</dbReference>
<dbReference type="GO" id="GO:0045259">
    <property type="term" value="C:proton-transporting ATP synthase complex"/>
    <property type="evidence" value="ECO:0007669"/>
    <property type="project" value="UniProtKB-KW"/>
</dbReference>
<dbReference type="RefSeq" id="WP_190761845.1">
    <property type="nucleotide sequence ID" value="NZ_JACXLD010000001.1"/>
</dbReference>
<evidence type="ECO:0000256" key="7">
    <source>
        <dbReference type="ARBA" id="ARBA00023310"/>
    </source>
</evidence>
<evidence type="ECO:0000313" key="9">
    <source>
        <dbReference type="EMBL" id="MBD2857615.1"/>
    </source>
</evidence>
<evidence type="ECO:0000256" key="1">
    <source>
        <dbReference type="ARBA" id="ARBA00004370"/>
    </source>
</evidence>
<dbReference type="InterPro" id="IPR026015">
    <property type="entry name" value="ATP_synth_OSCP/delta_N_sf"/>
</dbReference>
<keyword evidence="7 8" id="KW-0066">ATP synthesis</keyword>
<dbReference type="GO" id="GO:0005886">
    <property type="term" value="C:plasma membrane"/>
    <property type="evidence" value="ECO:0007669"/>
    <property type="project" value="UniProtKB-SubCell"/>
</dbReference>
<comment type="similarity">
    <text evidence="8">Belongs to the ATPase delta chain family.</text>
</comment>
<keyword evidence="3 8" id="KW-0375">Hydrogen ion transport</keyword>
<reference evidence="9" key="1">
    <citation type="submission" date="2020-09" db="EMBL/GenBank/DDBJ databases">
        <authorList>
            <person name="Yoon J.-W."/>
        </authorList>
    </citation>
    <scope>NUCLEOTIDE SEQUENCE</scope>
    <source>
        <strain evidence="9">KMU-158</strain>
    </source>
</reference>
<dbReference type="SUPFAM" id="SSF47928">
    <property type="entry name" value="N-terminal domain of the delta subunit of the F1F0-ATP synthase"/>
    <property type="match status" value="1"/>
</dbReference>
<dbReference type="EMBL" id="JACXLD010000001">
    <property type="protein sequence ID" value="MBD2857615.1"/>
    <property type="molecule type" value="Genomic_DNA"/>
</dbReference>
<dbReference type="InterPro" id="IPR020781">
    <property type="entry name" value="ATPase_OSCP/d_CS"/>
</dbReference>
<evidence type="ECO:0000256" key="8">
    <source>
        <dbReference type="HAMAP-Rule" id="MF_01416"/>
    </source>
</evidence>
<keyword evidence="5 8" id="KW-0472">Membrane</keyword>
<dbReference type="NCBIfam" id="TIGR01145">
    <property type="entry name" value="ATP_synt_delta"/>
    <property type="match status" value="1"/>
</dbReference>
<comment type="function">
    <text evidence="8">F(1)F(0) ATP synthase produces ATP from ADP in the presence of a proton or sodium gradient. F-type ATPases consist of two structural domains, F(1) containing the extramembraneous catalytic core and F(0) containing the membrane proton channel, linked together by a central stalk and a peripheral stalk. During catalysis, ATP synthesis in the catalytic domain of F(1) is coupled via a rotary mechanism of the central stalk subunits to proton translocation.</text>
</comment>
<dbReference type="PANTHER" id="PTHR11910">
    <property type="entry name" value="ATP SYNTHASE DELTA CHAIN"/>
    <property type="match status" value="1"/>
</dbReference>
<organism evidence="9 10">
    <name type="scientific">Spongiibacter pelagi</name>
    <dbReference type="NCBI Taxonomy" id="2760804"/>
    <lineage>
        <taxon>Bacteria</taxon>
        <taxon>Pseudomonadati</taxon>
        <taxon>Pseudomonadota</taxon>
        <taxon>Gammaproteobacteria</taxon>
        <taxon>Cellvibrionales</taxon>
        <taxon>Spongiibacteraceae</taxon>
        <taxon>Spongiibacter</taxon>
    </lineage>
</organism>
<keyword evidence="8" id="KW-1003">Cell membrane</keyword>
<dbReference type="Gene3D" id="1.10.520.20">
    <property type="entry name" value="N-terminal domain of the delta subunit of the F1F0-ATP synthase"/>
    <property type="match status" value="1"/>
</dbReference>
<name>A0A927GUR2_9GAMM</name>
<comment type="subcellular location">
    <subcellularLocation>
        <location evidence="8">Cell membrane</location>
        <topology evidence="8">Peripheral membrane protein</topology>
    </subcellularLocation>
    <subcellularLocation>
        <location evidence="1">Membrane</location>
    </subcellularLocation>
</comment>
<proteinExistence type="inferred from homology"/>
<dbReference type="AlphaFoldDB" id="A0A927GUR2"/>
<evidence type="ECO:0000256" key="3">
    <source>
        <dbReference type="ARBA" id="ARBA00022781"/>
    </source>
</evidence>
<gene>
    <name evidence="8" type="primary">atpH</name>
    <name evidence="9" type="ORF">IB286_01260</name>
</gene>
<keyword evidence="6 8" id="KW-0139">CF(1)</keyword>
<evidence type="ECO:0000256" key="5">
    <source>
        <dbReference type="ARBA" id="ARBA00023136"/>
    </source>
</evidence>
<keyword evidence="2 8" id="KW-0813">Transport</keyword>
<dbReference type="Proteomes" id="UP000610558">
    <property type="component" value="Unassembled WGS sequence"/>
</dbReference>
<accession>A0A927GUR2</accession>
<dbReference type="Pfam" id="PF00213">
    <property type="entry name" value="OSCP"/>
    <property type="match status" value="1"/>
</dbReference>
<dbReference type="PRINTS" id="PR00125">
    <property type="entry name" value="ATPASEDELTA"/>
</dbReference>
<protein>
    <recommendedName>
        <fullName evidence="8">ATP synthase subunit delta</fullName>
    </recommendedName>
    <alternativeName>
        <fullName evidence="8">ATP synthase F(1) sector subunit delta</fullName>
    </alternativeName>
    <alternativeName>
        <fullName evidence="8">F-type ATPase subunit delta</fullName>
        <shortName evidence="8">F-ATPase subunit delta</shortName>
    </alternativeName>
</protein>
<sequence>MAELSTMARPYAKAAFEHALASSALAEWSTMLKTASAVASDVRVAKMLSNPALTSEQQAESFVAVCGDELNAGGKNFIKILSDNKRLALLPMISELFDAHKSQQEKTVDVELTTAFALDASAEANLAEVLSKKLERQVKVSSSVDKSLLGGVLVRAGDLVIDGSVRARLAKLAEAVAS</sequence>
<dbReference type="PROSITE" id="PS00389">
    <property type="entry name" value="ATPASE_DELTA"/>
    <property type="match status" value="1"/>
</dbReference>
<evidence type="ECO:0000256" key="2">
    <source>
        <dbReference type="ARBA" id="ARBA00022448"/>
    </source>
</evidence>